<keyword evidence="1" id="KW-1133">Transmembrane helix</keyword>
<evidence type="ECO:0000256" key="1">
    <source>
        <dbReference type="SAM" id="Phobius"/>
    </source>
</evidence>
<keyword evidence="1" id="KW-0472">Membrane</keyword>
<protein>
    <submittedName>
        <fullName evidence="2">Uncharacterized protein</fullName>
    </submittedName>
</protein>
<evidence type="ECO:0000313" key="3">
    <source>
        <dbReference type="Proteomes" id="UP000003175"/>
    </source>
</evidence>
<dbReference type="EMBL" id="ADGH01000015">
    <property type="protein sequence ID" value="EHG24305.1"/>
    <property type="molecule type" value="Genomic_DNA"/>
</dbReference>
<reference evidence="2 3" key="1">
    <citation type="submission" date="2011-08" db="EMBL/GenBank/DDBJ databases">
        <title>The Genome Sequence of Selenomonas noxia F0398.</title>
        <authorList>
            <consortium name="The Broad Institute Genome Sequencing Platform"/>
            <person name="Earl A."/>
            <person name="Ward D."/>
            <person name="Feldgarden M."/>
            <person name="Gevers D."/>
            <person name="Izard J."/>
            <person name="Ganesan A."/>
            <person name="Blanton J.M."/>
            <person name="Baranova O.V."/>
            <person name="Tanner A.C."/>
            <person name="Dewhirst F.E."/>
            <person name="Young S.K."/>
            <person name="Zeng Q."/>
            <person name="Gargeya S."/>
            <person name="Fitzgerald M."/>
            <person name="Haas B."/>
            <person name="Abouelleil A."/>
            <person name="Alvarado L."/>
            <person name="Arachchi H.M."/>
            <person name="Berlin A."/>
            <person name="Brown A."/>
            <person name="Chapman S.B."/>
            <person name="Chen Z."/>
            <person name="Dunbar C."/>
            <person name="Freedman E."/>
            <person name="Gearin G."/>
            <person name="Gellesch M."/>
            <person name="Goldberg J."/>
            <person name="Griggs A."/>
            <person name="Gujja S."/>
            <person name="Heiman D."/>
            <person name="Howarth C."/>
            <person name="Larson L."/>
            <person name="Lui A."/>
            <person name="MacDonald P.J.P."/>
            <person name="Montmayeur A."/>
            <person name="Murphy C."/>
            <person name="Neiman D."/>
            <person name="Pearson M."/>
            <person name="Priest M."/>
            <person name="Roberts A."/>
            <person name="Saif S."/>
            <person name="Shea T."/>
            <person name="Shenoy N."/>
            <person name="Sisk P."/>
            <person name="Stolte C."/>
            <person name="Sykes S."/>
            <person name="Wortman J."/>
            <person name="Nusbaum C."/>
            <person name="Birren B."/>
        </authorList>
    </citation>
    <scope>NUCLEOTIDE SEQUENCE [LARGE SCALE GENOMIC DNA]</scope>
    <source>
        <strain evidence="2 3">F0398</strain>
    </source>
</reference>
<sequence>MHGNLSSASVVLHIVGETECLLTKDRGKLLLFLNLLLVKDSAKLIEGVLGVTAEGRDVLRRILPDVDGALCNDNFYCEKCIVLRMLFLLLLQFLPSEAFFQRLRYFIQIFDGILFLAGFCSFETSLFSIFSLSPQL</sequence>
<feature type="transmembrane region" description="Helical" evidence="1">
    <location>
        <begin position="81"/>
        <end position="100"/>
    </location>
</feature>
<keyword evidence="3" id="KW-1185">Reference proteome</keyword>
<evidence type="ECO:0000313" key="2">
    <source>
        <dbReference type="EMBL" id="EHG24305.1"/>
    </source>
</evidence>
<dbReference type="Proteomes" id="UP000003175">
    <property type="component" value="Unassembled WGS sequence"/>
</dbReference>
<accession>A0ABN0DNY9</accession>
<keyword evidence="1" id="KW-0812">Transmembrane</keyword>
<name>A0ABN0DNY9_9FIRM</name>
<feature type="transmembrane region" description="Helical" evidence="1">
    <location>
        <begin position="112"/>
        <end position="132"/>
    </location>
</feature>
<proteinExistence type="predicted"/>
<organism evidence="2 3">
    <name type="scientific">Selenomonas noxia F0398</name>
    <dbReference type="NCBI Taxonomy" id="702437"/>
    <lineage>
        <taxon>Bacteria</taxon>
        <taxon>Bacillati</taxon>
        <taxon>Bacillota</taxon>
        <taxon>Negativicutes</taxon>
        <taxon>Selenomonadales</taxon>
        <taxon>Selenomonadaceae</taxon>
        <taxon>Selenomonas</taxon>
    </lineage>
</organism>
<gene>
    <name evidence="2" type="ORF">HMPREF9432_01459</name>
</gene>
<comment type="caution">
    <text evidence="2">The sequence shown here is derived from an EMBL/GenBank/DDBJ whole genome shotgun (WGS) entry which is preliminary data.</text>
</comment>